<dbReference type="InParanoid" id="A0A066WDG3"/>
<dbReference type="GeneID" id="25263141"/>
<dbReference type="PROSITE" id="PS00893">
    <property type="entry name" value="NUDIX_BOX"/>
    <property type="match status" value="1"/>
</dbReference>
<evidence type="ECO:0000256" key="3">
    <source>
        <dbReference type="ARBA" id="ARBA00022801"/>
    </source>
</evidence>
<dbReference type="Gene3D" id="3.90.79.10">
    <property type="entry name" value="Nucleoside Triphosphate Pyrophosphohydrolase"/>
    <property type="match status" value="1"/>
</dbReference>
<keyword evidence="3 5" id="KW-0378">Hydrolase</keyword>
<dbReference type="InterPro" id="IPR020084">
    <property type="entry name" value="NUDIX_hydrolase_CS"/>
</dbReference>
<evidence type="ECO:0000256" key="1">
    <source>
        <dbReference type="ARBA" id="ARBA00001946"/>
    </source>
</evidence>
<dbReference type="AlphaFoldDB" id="A0A066WDG3"/>
<name>A0A066WDG3_TILAU</name>
<comment type="caution">
    <text evidence="7">The sequence shown here is derived from an EMBL/GenBank/DDBJ whole genome shotgun (WGS) entry which is preliminary data.</text>
</comment>
<feature type="domain" description="Nudix hydrolase" evidence="6">
    <location>
        <begin position="19"/>
        <end position="187"/>
    </location>
</feature>
<dbReference type="GO" id="GO:0046872">
    <property type="term" value="F:metal ion binding"/>
    <property type="evidence" value="ECO:0007669"/>
    <property type="project" value="UniProtKB-KW"/>
</dbReference>
<evidence type="ECO:0000256" key="4">
    <source>
        <dbReference type="ARBA" id="ARBA00022842"/>
    </source>
</evidence>
<dbReference type="InterPro" id="IPR047198">
    <property type="entry name" value="DDP-like_NUDIX"/>
</dbReference>
<evidence type="ECO:0000256" key="5">
    <source>
        <dbReference type="RuleBase" id="RU003476"/>
    </source>
</evidence>
<protein>
    <recommendedName>
        <fullName evidence="6">Nudix hydrolase domain-containing protein</fullName>
    </recommendedName>
</protein>
<organism evidence="7 8">
    <name type="scientific">Tilletiaria anomala (strain ATCC 24038 / CBS 436.72 / UBC 951)</name>
    <dbReference type="NCBI Taxonomy" id="1037660"/>
    <lineage>
        <taxon>Eukaryota</taxon>
        <taxon>Fungi</taxon>
        <taxon>Dikarya</taxon>
        <taxon>Basidiomycota</taxon>
        <taxon>Ustilaginomycotina</taxon>
        <taxon>Exobasidiomycetes</taxon>
        <taxon>Georgefischeriales</taxon>
        <taxon>Tilletiariaceae</taxon>
        <taxon>Tilletiaria</taxon>
    </lineage>
</organism>
<dbReference type="RefSeq" id="XP_013244823.1">
    <property type="nucleotide sequence ID" value="XM_013389369.1"/>
</dbReference>
<dbReference type="OMA" id="PESACKE"/>
<evidence type="ECO:0000313" key="8">
    <source>
        <dbReference type="Proteomes" id="UP000027361"/>
    </source>
</evidence>
<keyword evidence="2" id="KW-0479">Metal-binding</keyword>
<dbReference type="EMBL" id="JMSN01000015">
    <property type="protein sequence ID" value="KDN51962.1"/>
    <property type="molecule type" value="Genomic_DNA"/>
</dbReference>
<dbReference type="HOGENOM" id="CLU_097772_0_0_1"/>
<dbReference type="PANTHER" id="PTHR12629">
    <property type="entry name" value="DIPHOSPHOINOSITOL POLYPHOSPHATE PHOSPHOHYDROLASE"/>
    <property type="match status" value="1"/>
</dbReference>
<dbReference type="GO" id="GO:1901909">
    <property type="term" value="P:diadenosine hexaphosphate catabolic process"/>
    <property type="evidence" value="ECO:0007669"/>
    <property type="project" value="TreeGrafter"/>
</dbReference>
<dbReference type="GO" id="GO:1901911">
    <property type="term" value="P:adenosine 5'-(hexahydrogen pentaphosphate) catabolic process"/>
    <property type="evidence" value="ECO:0007669"/>
    <property type="project" value="TreeGrafter"/>
</dbReference>
<dbReference type="GO" id="GO:0071543">
    <property type="term" value="P:diphosphoinositol polyphosphate metabolic process"/>
    <property type="evidence" value="ECO:0007669"/>
    <property type="project" value="TreeGrafter"/>
</dbReference>
<dbReference type="Proteomes" id="UP000027361">
    <property type="component" value="Unassembled WGS sequence"/>
</dbReference>
<comment type="cofactor">
    <cofactor evidence="1">
        <name>Mg(2+)</name>
        <dbReference type="ChEBI" id="CHEBI:18420"/>
    </cofactor>
</comment>
<dbReference type="GO" id="GO:0034431">
    <property type="term" value="F:bis(5'-adenosyl)-hexaphosphatase activity"/>
    <property type="evidence" value="ECO:0007669"/>
    <property type="project" value="TreeGrafter"/>
</dbReference>
<gene>
    <name evidence="7" type="ORF">K437DRAFT_244341</name>
</gene>
<evidence type="ECO:0000313" key="7">
    <source>
        <dbReference type="EMBL" id="KDN51962.1"/>
    </source>
</evidence>
<dbReference type="InterPro" id="IPR020476">
    <property type="entry name" value="Nudix_hydrolase"/>
</dbReference>
<dbReference type="GO" id="GO:0034432">
    <property type="term" value="F:bis(5'-adenosyl)-pentaphosphatase activity"/>
    <property type="evidence" value="ECO:0007669"/>
    <property type="project" value="TreeGrafter"/>
</dbReference>
<dbReference type="SUPFAM" id="SSF55811">
    <property type="entry name" value="Nudix"/>
    <property type="match status" value="1"/>
</dbReference>
<evidence type="ECO:0000256" key="2">
    <source>
        <dbReference type="ARBA" id="ARBA00022723"/>
    </source>
</evidence>
<dbReference type="GO" id="GO:1901907">
    <property type="term" value="P:diadenosine pentaphosphate catabolic process"/>
    <property type="evidence" value="ECO:0007669"/>
    <property type="project" value="TreeGrafter"/>
</dbReference>
<dbReference type="PROSITE" id="PS51462">
    <property type="entry name" value="NUDIX"/>
    <property type="match status" value="1"/>
</dbReference>
<dbReference type="GO" id="GO:0008486">
    <property type="term" value="F:diphosphoinositol-polyphosphate diphosphatase activity"/>
    <property type="evidence" value="ECO:0007669"/>
    <property type="project" value="TreeGrafter"/>
</dbReference>
<dbReference type="Pfam" id="PF00293">
    <property type="entry name" value="NUDIX"/>
    <property type="match status" value="1"/>
</dbReference>
<evidence type="ECO:0000259" key="6">
    <source>
        <dbReference type="PROSITE" id="PS51462"/>
    </source>
</evidence>
<proteinExistence type="inferred from homology"/>
<dbReference type="FunCoup" id="A0A066WDG3">
    <property type="interactions" value="192"/>
</dbReference>
<dbReference type="GO" id="GO:0005634">
    <property type="term" value="C:nucleus"/>
    <property type="evidence" value="ECO:0007669"/>
    <property type="project" value="TreeGrafter"/>
</dbReference>
<dbReference type="InterPro" id="IPR000086">
    <property type="entry name" value="NUDIX_hydrolase_dom"/>
</dbReference>
<dbReference type="GO" id="GO:0005737">
    <property type="term" value="C:cytoplasm"/>
    <property type="evidence" value="ECO:0007669"/>
    <property type="project" value="TreeGrafter"/>
</dbReference>
<accession>A0A066WDG3</accession>
<dbReference type="GO" id="GO:0000298">
    <property type="term" value="F:endopolyphosphatase activity"/>
    <property type="evidence" value="ECO:0007669"/>
    <property type="project" value="TreeGrafter"/>
</dbReference>
<keyword evidence="4" id="KW-0460">Magnesium</keyword>
<sequence>MSSATPTAKSKAKTNAIQPRHVAVAIPYRYDSVQSQSRPQGDLQICLVTSRKHDGLYVLPKGGVEAGESSSEAAIREMWEEAGLRPAPSNHHSAPVDSSGLEPSLLRSNMVADHKPHKFSPSADPLSPAFVPRAIYTAHEFEIKDSNSSSAVWPESRERQRKWVSLKEAKEGIRWRKDIAELLDRSTLGGY</sequence>
<dbReference type="CDD" id="cd04666">
    <property type="entry name" value="NUDIX_DIPP2_like_Nudt4"/>
    <property type="match status" value="1"/>
</dbReference>
<keyword evidence="8" id="KW-1185">Reference proteome</keyword>
<dbReference type="STRING" id="1037660.A0A066WDG3"/>
<dbReference type="InterPro" id="IPR015797">
    <property type="entry name" value="NUDIX_hydrolase-like_dom_sf"/>
</dbReference>
<dbReference type="PRINTS" id="PR00502">
    <property type="entry name" value="NUDIXFAMILY"/>
</dbReference>
<dbReference type="PANTHER" id="PTHR12629:SF0">
    <property type="entry name" value="DIPHOSPHOINOSITOL-POLYPHOSPHATE DIPHOSPHATASE"/>
    <property type="match status" value="1"/>
</dbReference>
<comment type="similarity">
    <text evidence="5">Belongs to the Nudix hydrolase family.</text>
</comment>
<reference evidence="7 8" key="1">
    <citation type="submission" date="2014-05" db="EMBL/GenBank/DDBJ databases">
        <title>Draft genome sequence of a rare smut relative, Tilletiaria anomala UBC 951.</title>
        <authorList>
            <consortium name="DOE Joint Genome Institute"/>
            <person name="Toome M."/>
            <person name="Kuo A."/>
            <person name="Henrissat B."/>
            <person name="Lipzen A."/>
            <person name="Tritt A."/>
            <person name="Yoshinaga Y."/>
            <person name="Zane M."/>
            <person name="Barry K."/>
            <person name="Grigoriev I.V."/>
            <person name="Spatafora J.W."/>
            <person name="Aimea M.C."/>
        </authorList>
    </citation>
    <scope>NUCLEOTIDE SEQUENCE [LARGE SCALE GENOMIC DNA]</scope>
    <source>
        <strain evidence="7 8">UBC 951</strain>
    </source>
</reference>
<dbReference type="OrthoDB" id="2011998at2759"/>